<dbReference type="EMBL" id="JBDJPC010000007">
    <property type="protein sequence ID" value="KAL1495029.1"/>
    <property type="molecule type" value="Genomic_DNA"/>
</dbReference>
<organism evidence="11 12">
    <name type="scientific">Hypothenemus hampei</name>
    <name type="common">Coffee berry borer</name>
    <dbReference type="NCBI Taxonomy" id="57062"/>
    <lineage>
        <taxon>Eukaryota</taxon>
        <taxon>Metazoa</taxon>
        <taxon>Ecdysozoa</taxon>
        <taxon>Arthropoda</taxon>
        <taxon>Hexapoda</taxon>
        <taxon>Insecta</taxon>
        <taxon>Pterygota</taxon>
        <taxon>Neoptera</taxon>
        <taxon>Endopterygota</taxon>
        <taxon>Coleoptera</taxon>
        <taxon>Polyphaga</taxon>
        <taxon>Cucujiformia</taxon>
        <taxon>Curculionidae</taxon>
        <taxon>Scolytinae</taxon>
        <taxon>Hypothenemus</taxon>
    </lineage>
</organism>
<accession>A0ABD1EK03</accession>
<gene>
    <name evidence="11" type="ORF">ABEB36_010515</name>
</gene>
<feature type="domain" description="Scaffold protein Nfu/NifU N-terminal" evidence="10">
    <location>
        <begin position="61"/>
        <end position="149"/>
    </location>
</feature>
<sequence>MLRTFSSKLWYSITGPTKNVSKTVPILHKRLKIFSSPKWKVQGIPQDSRAISTSDALYMFVQTQDTPNPNSLKFLPGVKVLENGQTIDFSKPQDAYCSPLAKLLFRIEGVKSVFLGPDFITITKVDDDVEWKIIKPEIFATLMDFFASNLPVLNEAKPNLDTQINEDDDETVQMIKELLDTRIRPTVQEDGGDIIFMGYEDGVVKLKMQGSCSTCPSSVVTLKNGVQNMLQFYIPEVVAVEQVTEPSDDISEKVFEEIDKKIEQKTSE</sequence>
<dbReference type="InterPro" id="IPR001075">
    <property type="entry name" value="NIF_FeS_clus_asmbl_NifU_C"/>
</dbReference>
<comment type="caution">
    <text evidence="11">The sequence shown here is derived from an EMBL/GenBank/DDBJ whole genome shotgun (WGS) entry which is preliminary data.</text>
</comment>
<name>A0ABD1EK03_HYPHA</name>
<comment type="similarity">
    <text evidence="3">Belongs to the NifU family.</text>
</comment>
<evidence type="ECO:0000256" key="5">
    <source>
        <dbReference type="ARBA" id="ARBA00022723"/>
    </source>
</evidence>
<dbReference type="AlphaFoldDB" id="A0ABD1EK03"/>
<dbReference type="Gene3D" id="3.30.300.130">
    <property type="entry name" value="Fe-S cluster assembly (FSCA)"/>
    <property type="match status" value="1"/>
</dbReference>
<evidence type="ECO:0000256" key="6">
    <source>
        <dbReference type="ARBA" id="ARBA00022946"/>
    </source>
</evidence>
<proteinExistence type="inferred from homology"/>
<evidence type="ECO:0000313" key="12">
    <source>
        <dbReference type="Proteomes" id="UP001566132"/>
    </source>
</evidence>
<evidence type="ECO:0000256" key="1">
    <source>
        <dbReference type="ARBA" id="ARBA00002175"/>
    </source>
</evidence>
<reference evidence="11 12" key="1">
    <citation type="submission" date="2024-05" db="EMBL/GenBank/DDBJ databases">
        <title>Genetic variation in Jamaican populations of the coffee berry borer (Hypothenemus hampei).</title>
        <authorList>
            <person name="Errbii M."/>
            <person name="Myrie A."/>
        </authorList>
    </citation>
    <scope>NUCLEOTIDE SEQUENCE [LARGE SCALE GENOMIC DNA]</scope>
    <source>
        <strain evidence="11">JA-Hopewell-2020-01-JO</strain>
        <tissue evidence="11">Whole body</tissue>
    </source>
</reference>
<evidence type="ECO:0000256" key="3">
    <source>
        <dbReference type="ARBA" id="ARBA00006420"/>
    </source>
</evidence>
<dbReference type="PANTHER" id="PTHR11178:SF1">
    <property type="entry name" value="NFU1 IRON-SULFUR CLUSTER SCAFFOLD HOMOLOG, MITOCHONDRIAL"/>
    <property type="match status" value="1"/>
</dbReference>
<keyword evidence="8" id="KW-0411">Iron-sulfur</keyword>
<evidence type="ECO:0000256" key="4">
    <source>
        <dbReference type="ARBA" id="ARBA00018782"/>
    </source>
</evidence>
<keyword evidence="12" id="KW-1185">Reference proteome</keyword>
<keyword evidence="5" id="KW-0479">Metal-binding</keyword>
<evidence type="ECO:0000256" key="9">
    <source>
        <dbReference type="ARBA" id="ARBA00023128"/>
    </source>
</evidence>
<protein>
    <recommendedName>
        <fullName evidence="4">NFU1 iron-sulfur cluster scaffold homolog, mitochondrial</fullName>
    </recommendedName>
</protein>
<keyword evidence="7" id="KW-0408">Iron</keyword>
<keyword evidence="6" id="KW-0809">Transit peptide</keyword>
<dbReference type="InterPro" id="IPR014824">
    <property type="entry name" value="Nfu/NifU_N"/>
</dbReference>
<comment type="subcellular location">
    <subcellularLocation>
        <location evidence="2">Mitochondrion</location>
    </subcellularLocation>
</comment>
<comment type="function">
    <text evidence="1">Molecular scaffold for [Fe-S] cluster assembly of mitochondrial iron-sulfur proteins.</text>
</comment>
<dbReference type="SUPFAM" id="SSF110836">
    <property type="entry name" value="Hypothetical protein SAV1430"/>
    <property type="match status" value="1"/>
</dbReference>
<evidence type="ECO:0000313" key="11">
    <source>
        <dbReference type="EMBL" id="KAL1495029.1"/>
    </source>
</evidence>
<dbReference type="Gene3D" id="3.30.1370.70">
    <property type="entry name" value="Scaffold protein Nfu/NifU, N-terminal domain"/>
    <property type="match status" value="1"/>
</dbReference>
<dbReference type="InterPro" id="IPR036498">
    <property type="entry name" value="Nfu/NifU_N_sf"/>
</dbReference>
<evidence type="ECO:0000256" key="8">
    <source>
        <dbReference type="ARBA" id="ARBA00023014"/>
    </source>
</evidence>
<keyword evidence="9" id="KW-0496">Mitochondrion</keyword>
<dbReference type="FunFam" id="3.30.1370.70:FF:000002">
    <property type="entry name" value="NFU1 iron-sulfur cluster scaffold homolog, mitochondrial"/>
    <property type="match status" value="1"/>
</dbReference>
<dbReference type="SUPFAM" id="SSF117916">
    <property type="entry name" value="Fe-S cluster assembly (FSCA) domain-like"/>
    <property type="match status" value="1"/>
</dbReference>
<dbReference type="PANTHER" id="PTHR11178">
    <property type="entry name" value="IRON-SULFUR CLUSTER SCAFFOLD PROTEIN NFU-RELATED"/>
    <property type="match status" value="1"/>
</dbReference>
<dbReference type="GO" id="GO:0051536">
    <property type="term" value="F:iron-sulfur cluster binding"/>
    <property type="evidence" value="ECO:0007669"/>
    <property type="project" value="UniProtKB-KW"/>
</dbReference>
<dbReference type="Pfam" id="PF08712">
    <property type="entry name" value="Nfu_N"/>
    <property type="match status" value="1"/>
</dbReference>
<evidence type="ECO:0000256" key="2">
    <source>
        <dbReference type="ARBA" id="ARBA00004173"/>
    </source>
</evidence>
<dbReference type="Proteomes" id="UP001566132">
    <property type="component" value="Unassembled WGS sequence"/>
</dbReference>
<dbReference type="Pfam" id="PF01106">
    <property type="entry name" value="NifU"/>
    <property type="match status" value="1"/>
</dbReference>
<dbReference type="FunFam" id="3.30.300.130:FF:000001">
    <property type="entry name" value="NFU1 iron-sulfur cluster scaffold"/>
    <property type="match status" value="1"/>
</dbReference>
<dbReference type="GO" id="GO:0005739">
    <property type="term" value="C:mitochondrion"/>
    <property type="evidence" value="ECO:0007669"/>
    <property type="project" value="UniProtKB-SubCell"/>
</dbReference>
<dbReference type="InterPro" id="IPR034904">
    <property type="entry name" value="FSCA_dom_sf"/>
</dbReference>
<evidence type="ECO:0000259" key="10">
    <source>
        <dbReference type="SMART" id="SM00932"/>
    </source>
</evidence>
<dbReference type="GO" id="GO:0046872">
    <property type="term" value="F:metal ion binding"/>
    <property type="evidence" value="ECO:0007669"/>
    <property type="project" value="UniProtKB-KW"/>
</dbReference>
<evidence type="ECO:0000256" key="7">
    <source>
        <dbReference type="ARBA" id="ARBA00023004"/>
    </source>
</evidence>
<dbReference type="SMART" id="SM00932">
    <property type="entry name" value="Nfu_N"/>
    <property type="match status" value="1"/>
</dbReference>